<dbReference type="Proteomes" id="UP000249254">
    <property type="component" value="Unassembled WGS sequence"/>
</dbReference>
<sequence>MPTHMTYELYLEGDEGPPVFEAITCPNEIELLASVQDMLARRGLTSIEVRRFGVHLYTVTA</sequence>
<keyword evidence="2" id="KW-1185">Reference proteome</keyword>
<accession>A0A328AEL9</accession>
<dbReference type="AlphaFoldDB" id="A0A328AEL9"/>
<evidence type="ECO:0000313" key="1">
    <source>
        <dbReference type="EMBL" id="RAK53313.1"/>
    </source>
</evidence>
<evidence type="ECO:0000313" key="2">
    <source>
        <dbReference type="Proteomes" id="UP000249254"/>
    </source>
</evidence>
<proteinExistence type="predicted"/>
<organism evidence="1 2">
    <name type="scientific">Phenylobacterium soli</name>
    <dbReference type="NCBI Taxonomy" id="2170551"/>
    <lineage>
        <taxon>Bacteria</taxon>
        <taxon>Pseudomonadati</taxon>
        <taxon>Pseudomonadota</taxon>
        <taxon>Alphaproteobacteria</taxon>
        <taxon>Caulobacterales</taxon>
        <taxon>Caulobacteraceae</taxon>
        <taxon>Phenylobacterium</taxon>
    </lineage>
</organism>
<dbReference type="RefSeq" id="WP_111527065.1">
    <property type="nucleotide sequence ID" value="NZ_JBHRSG010000001.1"/>
</dbReference>
<dbReference type="OrthoDB" id="7211100at2"/>
<comment type="caution">
    <text evidence="1">The sequence shown here is derived from an EMBL/GenBank/DDBJ whole genome shotgun (WGS) entry which is preliminary data.</text>
</comment>
<dbReference type="EMBL" id="QFYQ01000001">
    <property type="protein sequence ID" value="RAK53313.1"/>
    <property type="molecule type" value="Genomic_DNA"/>
</dbReference>
<protein>
    <submittedName>
        <fullName evidence="1">Uncharacterized protein</fullName>
    </submittedName>
</protein>
<name>A0A328AEL9_9CAUL</name>
<reference evidence="2" key="1">
    <citation type="submission" date="2018-05" db="EMBL/GenBank/DDBJ databases">
        <authorList>
            <person name="Li X."/>
        </authorList>
    </citation>
    <scope>NUCLEOTIDE SEQUENCE [LARGE SCALE GENOMIC DNA]</scope>
    <source>
        <strain evidence="2">LX32</strain>
    </source>
</reference>
<gene>
    <name evidence="1" type="ORF">DJ017_01600</name>
</gene>